<dbReference type="AlphaFoldDB" id="A0A3S4R232"/>
<accession>A0A3S4R232</accession>
<dbReference type="EMBL" id="LR134318">
    <property type="protein sequence ID" value="VEF08379.1"/>
    <property type="molecule type" value="Genomic_DNA"/>
</dbReference>
<proteinExistence type="predicted"/>
<evidence type="ECO:0000313" key="2">
    <source>
        <dbReference type="Proteomes" id="UP000281909"/>
    </source>
</evidence>
<organism evidence="1 2">
    <name type="scientific">Pseudomonas fluorescens</name>
    <dbReference type="NCBI Taxonomy" id="294"/>
    <lineage>
        <taxon>Bacteria</taxon>
        <taxon>Pseudomonadati</taxon>
        <taxon>Pseudomonadota</taxon>
        <taxon>Gammaproteobacteria</taxon>
        <taxon>Pseudomonadales</taxon>
        <taxon>Pseudomonadaceae</taxon>
        <taxon>Pseudomonas</taxon>
    </lineage>
</organism>
<evidence type="ECO:0000313" key="1">
    <source>
        <dbReference type="EMBL" id="VEF08379.1"/>
    </source>
</evidence>
<gene>
    <name evidence="1" type="ORF">NCTC9428_00767</name>
</gene>
<dbReference type="Proteomes" id="UP000281909">
    <property type="component" value="Chromosome"/>
</dbReference>
<protein>
    <submittedName>
        <fullName evidence="1">Uncharacterized protein</fullName>
    </submittedName>
</protein>
<name>A0A3S4R232_PSEFL</name>
<reference evidence="1 2" key="1">
    <citation type="submission" date="2018-12" db="EMBL/GenBank/DDBJ databases">
        <authorList>
            <consortium name="Pathogen Informatics"/>
        </authorList>
    </citation>
    <scope>NUCLEOTIDE SEQUENCE [LARGE SCALE GENOMIC DNA]</scope>
    <source>
        <strain evidence="1 2">NCTC9428</strain>
    </source>
</reference>
<dbReference type="RefSeq" id="WP_126359980.1">
    <property type="nucleotide sequence ID" value="NZ_LR134318.1"/>
</dbReference>
<sequence length="92" mass="10313">MLLITLQEMLWPPEGEPAEAPSKAVIAMATNLPLEQALSVILEHEHAYRQRYSQAIEHRLQAVSSIDDVSKSVLMGMDVRLVEDLELTPEAF</sequence>